<feature type="compositionally biased region" description="Polar residues" evidence="1">
    <location>
        <begin position="79"/>
        <end position="103"/>
    </location>
</feature>
<feature type="compositionally biased region" description="Low complexity" evidence="1">
    <location>
        <begin position="65"/>
        <end position="78"/>
    </location>
</feature>
<keyword evidence="3" id="KW-1185">Reference proteome</keyword>
<evidence type="ECO:0000313" key="3">
    <source>
        <dbReference type="Proteomes" id="UP000604661"/>
    </source>
</evidence>
<reference evidence="2 3" key="1">
    <citation type="journal article" date="2020" name="ISME J.">
        <title>Comparative genomics reveals insights into cyanobacterial evolution and habitat adaptation.</title>
        <authorList>
            <person name="Chen M.Y."/>
            <person name="Teng W.K."/>
            <person name="Zhao L."/>
            <person name="Hu C.X."/>
            <person name="Zhou Y.K."/>
            <person name="Han B.P."/>
            <person name="Song L.R."/>
            <person name="Shu W.S."/>
        </authorList>
    </citation>
    <scope>NUCLEOTIDE SEQUENCE [LARGE SCALE GENOMIC DNA]</scope>
    <source>
        <strain evidence="2 3">FACHB-391</strain>
    </source>
</reference>
<protein>
    <submittedName>
        <fullName evidence="2">Uncharacterized protein</fullName>
    </submittedName>
</protein>
<dbReference type="Proteomes" id="UP000604661">
    <property type="component" value="Unassembled WGS sequence"/>
</dbReference>
<comment type="caution">
    <text evidence="2">The sequence shown here is derived from an EMBL/GenBank/DDBJ whole genome shotgun (WGS) entry which is preliminary data.</text>
</comment>
<organism evidence="2 3">
    <name type="scientific">Nostoc linckia FACHB-391</name>
    <dbReference type="NCBI Taxonomy" id="2692906"/>
    <lineage>
        <taxon>Bacteria</taxon>
        <taxon>Bacillati</taxon>
        <taxon>Cyanobacteriota</taxon>
        <taxon>Cyanophyceae</taxon>
        <taxon>Nostocales</taxon>
        <taxon>Nostocaceae</taxon>
        <taxon>Nostoc</taxon>
    </lineage>
</organism>
<feature type="region of interest" description="Disordered" evidence="1">
    <location>
        <begin position="24"/>
        <end position="138"/>
    </location>
</feature>
<accession>A0ABR8F3T5</accession>
<proteinExistence type="predicted"/>
<sequence>MNPRELAMVLWMVRNLHGSRMKEFWEKPNAENQEPDSTKQESNAGDSDKDAGCEEMGALNQASILGESQSEQGLQESSRTGQKLLTNSSKEIVRSVSDTLTGNSREEKTAHAPLRGASPQTFQGVSEKEEDSPTANDCTSLTLVDDVQSNPTSLLAEKQDCGVEAAVSHEGACSAASVAQNEFSDKEAIAHQKIEPSRPSASLLAENLVSGDEDRVDHEGTSSAVPVSLNQSEIFEWLDRANVGECPPLWVIQYLLDSKYYASMRATISKFEKQWNISVINYQVQKSSEALFTTVRGASRREDIAIRSKARLLRMEKLKMASLVGENPGFDFLQQCWNDDPALQIVIKKLLAKFPQWGIACVDGVLIDWED</sequence>
<evidence type="ECO:0000256" key="1">
    <source>
        <dbReference type="SAM" id="MobiDB-lite"/>
    </source>
</evidence>
<gene>
    <name evidence="2" type="ORF">H6G95_30500</name>
</gene>
<evidence type="ECO:0000313" key="2">
    <source>
        <dbReference type="EMBL" id="MBD2564838.1"/>
    </source>
</evidence>
<dbReference type="EMBL" id="JACJTE010000060">
    <property type="protein sequence ID" value="MBD2564838.1"/>
    <property type="molecule type" value="Genomic_DNA"/>
</dbReference>
<name>A0ABR8F3T5_NOSLI</name>